<feature type="compositionally biased region" description="Low complexity" evidence="1">
    <location>
        <begin position="549"/>
        <end position="560"/>
    </location>
</feature>
<feature type="compositionally biased region" description="Pro residues" evidence="1">
    <location>
        <begin position="185"/>
        <end position="197"/>
    </location>
</feature>
<evidence type="ECO:0000313" key="2">
    <source>
        <dbReference type="EMBL" id="KAH7117086.1"/>
    </source>
</evidence>
<feature type="non-terminal residue" evidence="2">
    <location>
        <position position="673"/>
    </location>
</feature>
<proteinExistence type="predicted"/>
<evidence type="ECO:0000313" key="3">
    <source>
        <dbReference type="Proteomes" id="UP000700596"/>
    </source>
</evidence>
<feature type="compositionally biased region" description="Low complexity" evidence="1">
    <location>
        <begin position="9"/>
        <end position="36"/>
    </location>
</feature>
<dbReference type="PANTHER" id="PTHR10378">
    <property type="entry name" value="LIM DOMAIN-BINDING PROTEIN"/>
    <property type="match status" value="1"/>
</dbReference>
<feature type="region of interest" description="Disordered" evidence="1">
    <location>
        <begin position="549"/>
        <end position="673"/>
    </location>
</feature>
<protein>
    <submittedName>
        <fullName evidence="2">LIM-domain binding protein-domain-containing protein</fullName>
    </submittedName>
</protein>
<sequence>MQMNSALMHQQQQQHQQHQQRFLQHQQQQHAAQASLQHQRHQHMLAQNGLQNGMAMGYPMNMTPQQMAQLQQQGLTQGMQPGMQQNFPVNLPRHMQLQQAQLQHQQQQQSQATSNPQAQAVIAAQHQHQQQQQQQIQHAIAMQHAQSQSSNHSQSGNPPTTTQPPQAPLRPPSTVGSHQGQASPAPQPTPQQQPAAPPQQSTPGPNQAQSAPQQPAQQPQNQQIQQRNQAMAQSQPAQQAQQQAQASQAQVQAQAAQAQVNQAQQHARLAMMQHQKQNTTGLATLRLHRFIKDLSDYHCSRKVNQLEQQWKPFVQRHFTETGSFVHVLFQAATGGSKQFEIVYAALPRYFYTQFSSDIDNLQIQIYGAVEHASSTETKVTCDGTKFIYNYLHGTCPVQVICQGRLTAFWSGPSPDKMEWLQFECQVPHTQFINRASLDILFQNQLQANQTNQNQSPRMNKTTAKRRLQQENLDPVIRKSDLPNPDITEYGIPTVLQSYLEIYETMNNMTNLIAYYQENPQFNPPQAMVQWNNAMSNSPALAQQSQGIMGMQPPQQGMQPGARTPSGPGQPVGPQFMSPAMANSSLLQNGSLTGSPHLMNQSHTPSPASHAMVAQHSQQGSSASVNTSPNVSNKRRRSTAKIEGDDGGGVEMNGVQKVKQSPRVGGNKRIKGGS</sequence>
<gene>
    <name evidence="2" type="ORF">B0J11DRAFT_494758</name>
</gene>
<comment type="caution">
    <text evidence="2">The sequence shown here is derived from an EMBL/GenBank/DDBJ whole genome shotgun (WGS) entry which is preliminary data.</text>
</comment>
<dbReference type="InterPro" id="IPR029005">
    <property type="entry name" value="LIM-bd/SEUSS"/>
</dbReference>
<dbReference type="EMBL" id="JAGMWT010000014">
    <property type="protein sequence ID" value="KAH7117086.1"/>
    <property type="molecule type" value="Genomic_DNA"/>
</dbReference>
<feature type="compositionally biased region" description="Low complexity" evidence="1">
    <location>
        <begin position="198"/>
        <end position="241"/>
    </location>
</feature>
<organism evidence="2 3">
    <name type="scientific">Dendryphion nanum</name>
    <dbReference type="NCBI Taxonomy" id="256645"/>
    <lineage>
        <taxon>Eukaryota</taxon>
        <taxon>Fungi</taxon>
        <taxon>Dikarya</taxon>
        <taxon>Ascomycota</taxon>
        <taxon>Pezizomycotina</taxon>
        <taxon>Dothideomycetes</taxon>
        <taxon>Pleosporomycetidae</taxon>
        <taxon>Pleosporales</taxon>
        <taxon>Torulaceae</taxon>
        <taxon>Dendryphion</taxon>
    </lineage>
</organism>
<dbReference type="Pfam" id="PF01803">
    <property type="entry name" value="LIM_bind"/>
    <property type="match status" value="1"/>
</dbReference>
<feature type="compositionally biased region" description="Polar residues" evidence="1">
    <location>
        <begin position="580"/>
        <end position="606"/>
    </location>
</feature>
<evidence type="ECO:0000256" key="1">
    <source>
        <dbReference type="SAM" id="MobiDB-lite"/>
    </source>
</evidence>
<feature type="compositionally biased region" description="Polar residues" evidence="1">
    <location>
        <begin position="614"/>
        <end position="631"/>
    </location>
</feature>
<dbReference type="Proteomes" id="UP000700596">
    <property type="component" value="Unassembled WGS sequence"/>
</dbReference>
<reference evidence="2" key="1">
    <citation type="journal article" date="2021" name="Nat. Commun.">
        <title>Genetic determinants of endophytism in the Arabidopsis root mycobiome.</title>
        <authorList>
            <person name="Mesny F."/>
            <person name="Miyauchi S."/>
            <person name="Thiergart T."/>
            <person name="Pickel B."/>
            <person name="Atanasova L."/>
            <person name="Karlsson M."/>
            <person name="Huettel B."/>
            <person name="Barry K.W."/>
            <person name="Haridas S."/>
            <person name="Chen C."/>
            <person name="Bauer D."/>
            <person name="Andreopoulos W."/>
            <person name="Pangilinan J."/>
            <person name="LaButti K."/>
            <person name="Riley R."/>
            <person name="Lipzen A."/>
            <person name="Clum A."/>
            <person name="Drula E."/>
            <person name="Henrissat B."/>
            <person name="Kohler A."/>
            <person name="Grigoriev I.V."/>
            <person name="Martin F.M."/>
            <person name="Hacquard S."/>
        </authorList>
    </citation>
    <scope>NUCLEOTIDE SEQUENCE</scope>
    <source>
        <strain evidence="2">MPI-CAGE-CH-0243</strain>
    </source>
</reference>
<name>A0A9P9DE44_9PLEO</name>
<feature type="compositionally biased region" description="Low complexity" evidence="1">
    <location>
        <begin position="96"/>
        <end position="160"/>
    </location>
</feature>
<accession>A0A9P9DE44</accession>
<dbReference type="OrthoDB" id="774557at2759"/>
<keyword evidence="3" id="KW-1185">Reference proteome</keyword>
<feature type="region of interest" description="Disordered" evidence="1">
    <location>
        <begin position="96"/>
        <end position="241"/>
    </location>
</feature>
<feature type="compositionally biased region" description="Pro residues" evidence="1">
    <location>
        <begin position="161"/>
        <end position="171"/>
    </location>
</feature>
<dbReference type="AlphaFoldDB" id="A0A9P9DE44"/>
<feature type="region of interest" description="Disordered" evidence="1">
    <location>
        <begin position="1"/>
        <end position="36"/>
    </location>
</feature>